<reference evidence="10" key="1">
    <citation type="submission" date="2016-11" db="EMBL/GenBank/DDBJ databases">
        <authorList>
            <person name="Varghese N."/>
            <person name="Submissions S."/>
        </authorList>
    </citation>
    <scope>NUCLEOTIDE SEQUENCE [LARGE SCALE GENOMIC DNA]</scope>
    <source>
        <strain evidence="10">DSM 26134</strain>
    </source>
</reference>
<sequence length="1128" mass="125249">MHERLLKIIISMTKVAVYATILCCSLTMALANESSAQRYALSEITVEVNYEGNSLLGLLTEVESASEFTFAYSKKELRNKKVSLSKGEWNMSALLKEISVQSRVSLRRINEIITIKNVSSEERLPKVTESINVDITVTGTVSDETGEPLPGATVLAKGTTVGTVTDLDGKFTINVSESAALVVSFVGYVSQEVQVSGRSTISVLLEPDFTSLDEIVVVGYGSVKKADLTGSVTQVKLKEVKDIPSSSVEGVLQGRAAGLQIISNSQEPGASSTVRIRGNSTLSGSNDPLVVVDGFPIGGAGNLTQINPADIESVEVLKDASASAIYGSRGANGVIIVTTRKAADGETHISLRQQVTVSEFTSDLNLWRDPVLMTQLNNESRINGGFPPLYIGQTVNGVYYPSVEELSDGSWPHNTRWDDITFRDAPVSNNTTLTISSSNEKTNFNLSGNYFTDKGMYIENDYTKYNYNLNISHKVFDNLKVTFSNILTRGERNNNGGLAYWRNPLFPVYNEDGSYFLSGNNDFGHPVAITDNQLNKSKSLDVISFVDMQWKIIPTLTFTSRFNYKYGNSVDDQYFPKVYTQSGQFNNGAAHINNWSENNLVSESFLNYNKALGRHEFGVTLGHSYQKSVVRTSNLGAFDFVNEILKNESLEAGNPERNTVTNGYNEWELASGIFRANYTFNNKYLFTFTSRADGSSKFGANNKWAFFPSGAISWKAHEESFIRGLNLFDELKFRASYGISGNQGVSPYETLSRFGVSNYYNDGQWITAIGPGRQVGTTGQDGIEVLWGGMPSPDLRWETTAQVDFGVDFGMFNNRLHATFDYYEKYTDDLLQSRYLPVSSGYDLMTINDGSITNKGVELTLDAKIIETTDFQFGATLIYYRNRNEVTDLGRAEETGVITDPNSGMQYRVWGNSIEAFRASPNILALGQPTNVFYGYKTDGIVQTLEEGLQAGLEGDLAQSGEFKYVDINDDGVIDTNDRVLIGNPNPDFMASLNLNMSYKNFDASIFFNGVFGNDVYNTQAFNQPSNQPLRWTPDNPTNDFPKLMDGRNTKVSDWWIEDGSFVRIQNVNLGYTMNLPKQIKARLYMNASNLYTFTKFKSYDPEVGMDGRYWGGYPRLRKWTLGLNVTF</sequence>
<dbReference type="InterPro" id="IPR023996">
    <property type="entry name" value="TonB-dep_OMP_SusC/RagA"/>
</dbReference>
<dbReference type="EMBL" id="FRAA01000004">
    <property type="protein sequence ID" value="SHK38504.1"/>
    <property type="molecule type" value="Genomic_DNA"/>
</dbReference>
<comment type="similarity">
    <text evidence="7">Belongs to the TonB-dependent receptor family.</text>
</comment>
<dbReference type="InterPro" id="IPR036942">
    <property type="entry name" value="Beta-barrel_TonB_sf"/>
</dbReference>
<dbReference type="SUPFAM" id="SSF56935">
    <property type="entry name" value="Porins"/>
    <property type="match status" value="1"/>
</dbReference>
<comment type="subcellular location">
    <subcellularLocation>
        <location evidence="1 7">Cell outer membrane</location>
        <topology evidence="1 7">Multi-pass membrane protein</topology>
    </subcellularLocation>
</comment>
<dbReference type="NCBIfam" id="TIGR04057">
    <property type="entry name" value="SusC_RagA_signa"/>
    <property type="match status" value="1"/>
</dbReference>
<keyword evidence="3 7" id="KW-1134">Transmembrane beta strand</keyword>
<dbReference type="InterPro" id="IPR037066">
    <property type="entry name" value="Plug_dom_sf"/>
</dbReference>
<dbReference type="Pfam" id="PF07715">
    <property type="entry name" value="Plug"/>
    <property type="match status" value="1"/>
</dbReference>
<evidence type="ECO:0000259" key="8">
    <source>
        <dbReference type="Pfam" id="PF07715"/>
    </source>
</evidence>
<dbReference type="Gene3D" id="2.60.40.1120">
    <property type="entry name" value="Carboxypeptidase-like, regulatory domain"/>
    <property type="match status" value="1"/>
</dbReference>
<evidence type="ECO:0000313" key="9">
    <source>
        <dbReference type="EMBL" id="SHK38504.1"/>
    </source>
</evidence>
<dbReference type="Proteomes" id="UP000184474">
    <property type="component" value="Unassembled WGS sequence"/>
</dbReference>
<dbReference type="FunFam" id="2.170.130.10:FF:000008">
    <property type="entry name" value="SusC/RagA family TonB-linked outer membrane protein"/>
    <property type="match status" value="1"/>
</dbReference>
<accession>A0A1M6S142</accession>
<organism evidence="9 10">
    <name type="scientific">Reichenbachiella agariperforans</name>
    <dbReference type="NCBI Taxonomy" id="156994"/>
    <lineage>
        <taxon>Bacteria</taxon>
        <taxon>Pseudomonadati</taxon>
        <taxon>Bacteroidota</taxon>
        <taxon>Cytophagia</taxon>
        <taxon>Cytophagales</taxon>
        <taxon>Reichenbachiellaceae</taxon>
        <taxon>Reichenbachiella</taxon>
    </lineage>
</organism>
<dbReference type="GO" id="GO:0009279">
    <property type="term" value="C:cell outer membrane"/>
    <property type="evidence" value="ECO:0007669"/>
    <property type="project" value="UniProtKB-SubCell"/>
</dbReference>
<proteinExistence type="inferred from homology"/>
<dbReference type="InterPro" id="IPR023997">
    <property type="entry name" value="TonB-dep_OMP_SusC/RagA_CS"/>
</dbReference>
<dbReference type="PROSITE" id="PS52016">
    <property type="entry name" value="TONB_DEPENDENT_REC_3"/>
    <property type="match status" value="1"/>
</dbReference>
<dbReference type="InterPro" id="IPR008969">
    <property type="entry name" value="CarboxyPept-like_regulatory"/>
</dbReference>
<dbReference type="FunFam" id="2.60.40.1120:FF:000003">
    <property type="entry name" value="Outer membrane protein Omp121"/>
    <property type="match status" value="1"/>
</dbReference>
<dbReference type="Pfam" id="PF13715">
    <property type="entry name" value="CarbopepD_reg_2"/>
    <property type="match status" value="1"/>
</dbReference>
<dbReference type="NCBIfam" id="TIGR04056">
    <property type="entry name" value="OMP_RagA_SusC"/>
    <property type="match status" value="1"/>
</dbReference>
<dbReference type="Gene3D" id="2.170.130.10">
    <property type="entry name" value="TonB-dependent receptor, plug domain"/>
    <property type="match status" value="1"/>
</dbReference>
<keyword evidence="2 7" id="KW-0813">Transport</keyword>
<dbReference type="InterPro" id="IPR039426">
    <property type="entry name" value="TonB-dep_rcpt-like"/>
</dbReference>
<dbReference type="STRING" id="156994.SAMN04488028_104366"/>
<protein>
    <submittedName>
        <fullName evidence="9">TonB-linked outer membrane protein, SusC/RagA family</fullName>
    </submittedName>
</protein>
<evidence type="ECO:0000256" key="7">
    <source>
        <dbReference type="PROSITE-ProRule" id="PRU01360"/>
    </source>
</evidence>
<gene>
    <name evidence="9" type="ORF">SAMN04488028_104366</name>
</gene>
<evidence type="ECO:0000256" key="2">
    <source>
        <dbReference type="ARBA" id="ARBA00022448"/>
    </source>
</evidence>
<evidence type="ECO:0000256" key="4">
    <source>
        <dbReference type="ARBA" id="ARBA00022692"/>
    </source>
</evidence>
<feature type="domain" description="TonB-dependent receptor plug" evidence="8">
    <location>
        <begin position="225"/>
        <end position="334"/>
    </location>
</feature>
<dbReference type="InterPro" id="IPR012910">
    <property type="entry name" value="Plug_dom"/>
</dbReference>
<keyword evidence="10" id="KW-1185">Reference proteome</keyword>
<keyword evidence="6 7" id="KW-0998">Cell outer membrane</keyword>
<evidence type="ECO:0000256" key="1">
    <source>
        <dbReference type="ARBA" id="ARBA00004571"/>
    </source>
</evidence>
<keyword evidence="4 7" id="KW-0812">Transmembrane</keyword>
<dbReference type="Gene3D" id="2.40.170.20">
    <property type="entry name" value="TonB-dependent receptor, beta-barrel domain"/>
    <property type="match status" value="1"/>
</dbReference>
<evidence type="ECO:0000256" key="3">
    <source>
        <dbReference type="ARBA" id="ARBA00022452"/>
    </source>
</evidence>
<evidence type="ECO:0000256" key="6">
    <source>
        <dbReference type="ARBA" id="ARBA00023237"/>
    </source>
</evidence>
<dbReference type="SUPFAM" id="SSF49464">
    <property type="entry name" value="Carboxypeptidase regulatory domain-like"/>
    <property type="match status" value="1"/>
</dbReference>
<evidence type="ECO:0000313" key="10">
    <source>
        <dbReference type="Proteomes" id="UP000184474"/>
    </source>
</evidence>
<evidence type="ECO:0000256" key="5">
    <source>
        <dbReference type="ARBA" id="ARBA00023136"/>
    </source>
</evidence>
<keyword evidence="5 7" id="KW-0472">Membrane</keyword>
<dbReference type="AlphaFoldDB" id="A0A1M6S142"/>
<name>A0A1M6S142_REIAG</name>